<evidence type="ECO:0000256" key="5">
    <source>
        <dbReference type="ARBA" id="ARBA00022989"/>
    </source>
</evidence>
<proteinExistence type="predicted"/>
<evidence type="ECO:0000256" key="2">
    <source>
        <dbReference type="ARBA" id="ARBA00015652"/>
    </source>
</evidence>
<keyword evidence="5 7" id="KW-1133">Transmembrane helix</keyword>
<evidence type="ECO:0000256" key="6">
    <source>
        <dbReference type="ARBA" id="ARBA00023136"/>
    </source>
</evidence>
<dbReference type="eggNOG" id="ENOG502T3QF">
    <property type="taxonomic scope" value="Eukaryota"/>
</dbReference>
<dbReference type="AlphaFoldDB" id="A0A067RB89"/>
<evidence type="ECO:0000313" key="9">
    <source>
        <dbReference type="Proteomes" id="UP000027135"/>
    </source>
</evidence>
<reference evidence="8 9" key="1">
    <citation type="journal article" date="2014" name="Nat. Commun.">
        <title>Molecular traces of alternative social organization in a termite genome.</title>
        <authorList>
            <person name="Terrapon N."/>
            <person name="Li C."/>
            <person name="Robertson H.M."/>
            <person name="Ji L."/>
            <person name="Meng X."/>
            <person name="Booth W."/>
            <person name="Chen Z."/>
            <person name="Childers C.P."/>
            <person name="Glastad K.M."/>
            <person name="Gokhale K."/>
            <person name="Gowin J."/>
            <person name="Gronenberg W."/>
            <person name="Hermansen R.A."/>
            <person name="Hu H."/>
            <person name="Hunt B.G."/>
            <person name="Huylmans A.K."/>
            <person name="Khalil S.M."/>
            <person name="Mitchell R.D."/>
            <person name="Munoz-Torres M.C."/>
            <person name="Mustard J.A."/>
            <person name="Pan H."/>
            <person name="Reese J.T."/>
            <person name="Scharf M.E."/>
            <person name="Sun F."/>
            <person name="Vogel H."/>
            <person name="Xiao J."/>
            <person name="Yang W."/>
            <person name="Yang Z."/>
            <person name="Yang Z."/>
            <person name="Zhou J."/>
            <person name="Zhu J."/>
            <person name="Brent C.S."/>
            <person name="Elsik C.G."/>
            <person name="Goodisman M.A."/>
            <person name="Liberles D.A."/>
            <person name="Roe R.M."/>
            <person name="Vargo E.L."/>
            <person name="Vilcinskas A."/>
            <person name="Wang J."/>
            <person name="Bornberg-Bauer E."/>
            <person name="Korb J."/>
            <person name="Zhang G."/>
            <person name="Liebig J."/>
        </authorList>
    </citation>
    <scope>NUCLEOTIDE SEQUENCE [LARGE SCALE GENOMIC DNA]</scope>
    <source>
        <tissue evidence="8">Whole organism</tissue>
    </source>
</reference>
<comment type="subcellular location">
    <subcellularLocation>
        <location evidence="1">Membrane</location>
        <topology evidence="1">Multi-pass membrane protein</topology>
    </subcellularLocation>
</comment>
<dbReference type="STRING" id="136037.A0A067RB89"/>
<dbReference type="EMBL" id="KK852575">
    <property type="protein sequence ID" value="KDR21013.1"/>
    <property type="molecule type" value="Genomic_DNA"/>
</dbReference>
<dbReference type="PANTHER" id="PTHR34341:SF1">
    <property type="entry name" value="TRANSMEMBRANE PROTEIN 107"/>
    <property type="match status" value="1"/>
</dbReference>
<evidence type="ECO:0000256" key="1">
    <source>
        <dbReference type="ARBA" id="ARBA00004141"/>
    </source>
</evidence>
<feature type="transmembrane region" description="Helical" evidence="7">
    <location>
        <begin position="109"/>
        <end position="136"/>
    </location>
</feature>
<protein>
    <recommendedName>
        <fullName evidence="2">Transmembrane protein 107</fullName>
    </recommendedName>
</protein>
<evidence type="ECO:0000256" key="4">
    <source>
        <dbReference type="ARBA" id="ARBA00022794"/>
    </source>
</evidence>
<dbReference type="GO" id="GO:0036038">
    <property type="term" value="C:MKS complex"/>
    <property type="evidence" value="ECO:0007669"/>
    <property type="project" value="TreeGrafter"/>
</dbReference>
<dbReference type="PANTHER" id="PTHR34341">
    <property type="entry name" value="TRANSMEMBRANE PROTEIN 107"/>
    <property type="match status" value="1"/>
</dbReference>
<gene>
    <name evidence="8" type="ORF">L798_04525</name>
</gene>
<keyword evidence="3 7" id="KW-0812">Transmembrane</keyword>
<keyword evidence="9" id="KW-1185">Reference proteome</keyword>
<feature type="transmembrane region" description="Helical" evidence="7">
    <location>
        <begin position="12"/>
        <end position="29"/>
    </location>
</feature>
<feature type="transmembrane region" description="Helical" evidence="7">
    <location>
        <begin position="57"/>
        <end position="76"/>
    </location>
</feature>
<evidence type="ECO:0000313" key="8">
    <source>
        <dbReference type="EMBL" id="KDR21013.1"/>
    </source>
</evidence>
<sequence>MVFIAGGLIPARFLTLISHLTIVIIILWSRDENIKACLPFEYTTEDYSRKDIELQTGLGIAIMLIGFELLTFLLGITMFMPSAAMISIAAHFSASVLLAYFLFDEWDCSLYWWVFAFCSMLPAVIDATTAIGVLVLKKS</sequence>
<keyword evidence="4" id="KW-0970">Cilium biogenesis/degradation</keyword>
<dbReference type="InParanoid" id="A0A067RB89"/>
<evidence type="ECO:0000256" key="7">
    <source>
        <dbReference type="SAM" id="Phobius"/>
    </source>
</evidence>
<dbReference type="Pfam" id="PF14995">
    <property type="entry name" value="TMEM107"/>
    <property type="match status" value="1"/>
</dbReference>
<dbReference type="InterPro" id="IPR029248">
    <property type="entry name" value="TMEM107"/>
</dbReference>
<organism evidence="8 9">
    <name type="scientific">Zootermopsis nevadensis</name>
    <name type="common">Dampwood termite</name>
    <dbReference type="NCBI Taxonomy" id="136037"/>
    <lineage>
        <taxon>Eukaryota</taxon>
        <taxon>Metazoa</taxon>
        <taxon>Ecdysozoa</taxon>
        <taxon>Arthropoda</taxon>
        <taxon>Hexapoda</taxon>
        <taxon>Insecta</taxon>
        <taxon>Pterygota</taxon>
        <taxon>Neoptera</taxon>
        <taxon>Polyneoptera</taxon>
        <taxon>Dictyoptera</taxon>
        <taxon>Blattodea</taxon>
        <taxon>Blattoidea</taxon>
        <taxon>Termitoidae</taxon>
        <taxon>Termopsidae</taxon>
        <taxon>Zootermopsis</taxon>
    </lineage>
</organism>
<dbReference type="OMA" id="VCLKKVP"/>
<keyword evidence="6 7" id="KW-0472">Membrane</keyword>
<feature type="transmembrane region" description="Helical" evidence="7">
    <location>
        <begin position="83"/>
        <end position="103"/>
    </location>
</feature>
<name>A0A067RB89_ZOONE</name>
<dbReference type="Proteomes" id="UP000027135">
    <property type="component" value="Unassembled WGS sequence"/>
</dbReference>
<accession>A0A067RB89</accession>
<dbReference type="GO" id="GO:1905515">
    <property type="term" value="P:non-motile cilium assembly"/>
    <property type="evidence" value="ECO:0007669"/>
    <property type="project" value="TreeGrafter"/>
</dbReference>
<dbReference type="GO" id="GO:1904491">
    <property type="term" value="P:protein localization to ciliary transition zone"/>
    <property type="evidence" value="ECO:0007669"/>
    <property type="project" value="TreeGrafter"/>
</dbReference>
<evidence type="ECO:0000256" key="3">
    <source>
        <dbReference type="ARBA" id="ARBA00022692"/>
    </source>
</evidence>
<dbReference type="GO" id="GO:0016020">
    <property type="term" value="C:membrane"/>
    <property type="evidence" value="ECO:0007669"/>
    <property type="project" value="UniProtKB-SubCell"/>
</dbReference>